<evidence type="ECO:0000313" key="10">
    <source>
        <dbReference type="EMBL" id="KAK6186302.1"/>
    </source>
</evidence>
<evidence type="ECO:0000256" key="7">
    <source>
        <dbReference type="PIRSR" id="PIRSR602401-1"/>
    </source>
</evidence>
<accession>A0AAN8JVF8</accession>
<dbReference type="AlphaFoldDB" id="A0AAN8JVF8"/>
<evidence type="ECO:0000256" key="5">
    <source>
        <dbReference type="ARBA" id="ARBA00023004"/>
    </source>
</evidence>
<evidence type="ECO:0000256" key="4">
    <source>
        <dbReference type="ARBA" id="ARBA00023002"/>
    </source>
</evidence>
<keyword evidence="6 9" id="KW-0472">Membrane</keyword>
<evidence type="ECO:0000256" key="8">
    <source>
        <dbReference type="RuleBase" id="RU000461"/>
    </source>
</evidence>
<feature type="transmembrane region" description="Helical" evidence="9">
    <location>
        <begin position="6"/>
        <end position="25"/>
    </location>
</feature>
<dbReference type="InterPro" id="IPR002401">
    <property type="entry name" value="Cyt_P450_E_grp-I"/>
</dbReference>
<evidence type="ECO:0000256" key="3">
    <source>
        <dbReference type="ARBA" id="ARBA00022723"/>
    </source>
</evidence>
<comment type="caution">
    <text evidence="10">The sequence shown here is derived from an EMBL/GenBank/DDBJ whole genome shotgun (WGS) entry which is preliminary data.</text>
</comment>
<proteinExistence type="inferred from homology"/>
<evidence type="ECO:0000256" key="2">
    <source>
        <dbReference type="ARBA" id="ARBA00010617"/>
    </source>
</evidence>
<keyword evidence="4 8" id="KW-0560">Oxidoreductase</keyword>
<keyword evidence="8" id="KW-0503">Monooxygenase</keyword>
<evidence type="ECO:0000256" key="9">
    <source>
        <dbReference type="SAM" id="Phobius"/>
    </source>
</evidence>
<dbReference type="GO" id="GO:0005737">
    <property type="term" value="C:cytoplasm"/>
    <property type="evidence" value="ECO:0007669"/>
    <property type="project" value="TreeGrafter"/>
</dbReference>
<dbReference type="SUPFAM" id="SSF48264">
    <property type="entry name" value="Cytochrome P450"/>
    <property type="match status" value="1"/>
</dbReference>
<keyword evidence="9" id="KW-0812">Transmembrane</keyword>
<comment type="similarity">
    <text evidence="2 8">Belongs to the cytochrome P450 family.</text>
</comment>
<dbReference type="GO" id="GO:0006805">
    <property type="term" value="P:xenobiotic metabolic process"/>
    <property type="evidence" value="ECO:0007669"/>
    <property type="project" value="TreeGrafter"/>
</dbReference>
<name>A0AAN8JVF8_PATCE</name>
<dbReference type="PROSITE" id="PS00086">
    <property type="entry name" value="CYTOCHROME_P450"/>
    <property type="match status" value="1"/>
</dbReference>
<gene>
    <name evidence="10" type="ORF">SNE40_008366</name>
</gene>
<dbReference type="GO" id="GO:0020037">
    <property type="term" value="F:heme binding"/>
    <property type="evidence" value="ECO:0007669"/>
    <property type="project" value="InterPro"/>
</dbReference>
<dbReference type="GO" id="GO:0016020">
    <property type="term" value="C:membrane"/>
    <property type="evidence" value="ECO:0007669"/>
    <property type="project" value="UniProtKB-SubCell"/>
</dbReference>
<dbReference type="PRINTS" id="PR00463">
    <property type="entry name" value="EP450I"/>
</dbReference>
<comment type="subcellular location">
    <subcellularLocation>
        <location evidence="1">Membrane</location>
    </subcellularLocation>
</comment>
<dbReference type="PRINTS" id="PR00385">
    <property type="entry name" value="P450"/>
</dbReference>
<dbReference type="GO" id="GO:0016712">
    <property type="term" value="F:oxidoreductase activity, acting on paired donors, with incorporation or reduction of molecular oxygen, reduced flavin or flavoprotein as one donor, and incorporation of one atom of oxygen"/>
    <property type="evidence" value="ECO:0007669"/>
    <property type="project" value="TreeGrafter"/>
</dbReference>
<dbReference type="FunFam" id="1.10.630.10:FF:000004">
    <property type="entry name" value="cytochrome P450 2D15 isoform X1"/>
    <property type="match status" value="1"/>
</dbReference>
<organism evidence="10 11">
    <name type="scientific">Patella caerulea</name>
    <name type="common">Rayed Mediterranean limpet</name>
    <dbReference type="NCBI Taxonomy" id="87958"/>
    <lineage>
        <taxon>Eukaryota</taxon>
        <taxon>Metazoa</taxon>
        <taxon>Spiralia</taxon>
        <taxon>Lophotrochozoa</taxon>
        <taxon>Mollusca</taxon>
        <taxon>Gastropoda</taxon>
        <taxon>Patellogastropoda</taxon>
        <taxon>Patelloidea</taxon>
        <taxon>Patellidae</taxon>
        <taxon>Patella</taxon>
    </lineage>
</organism>
<dbReference type="InterPro" id="IPR036396">
    <property type="entry name" value="Cyt_P450_sf"/>
</dbReference>
<sequence length="489" mass="55472">MFGFLLDGYVSIIVLLITFCLYVYWGTRRPPGLPPGPIPLPMVGNIPSLLAKDTIAAFARLRDEYGDIFSLVIGNGILVVVNGYDAIKEMLVQNGDLFSERPQNLGYTKVTKGLGIISTNGVKWKEQRRFALSTLRDFGMGRVQMFDRITHECQKCLNNFTEQNGRAFDPDQVIGVSVCNVICNVVFGKGYAHDDPEFLNYLQMMHSDATKVGNTAFMHFFPILQFFVHRALMKTDDAIRRGFIATQVREHQQTFDENNLRDFVDVFLKQMDERESEEMGTFHYENLLQIVGEFFFAGTETTTTTLRWAILFLALHPEQQTVVQEEIDRVIGRDRKPTANDRKSLPLTEATILEVQRLGDVVPLSVPHAVAEETVINGYRIPTNAFVIPNLSSVLNSKELWGNPEVFRPARFLDNETKLLKVDAHIPFSLGKRNCLGESLARMELYIFITMMLQSFTFSLPDTEPPPCLQGVMGITRMPHPYNIIATKR</sequence>
<dbReference type="PANTHER" id="PTHR24300">
    <property type="entry name" value="CYTOCHROME P450 508A4-RELATED"/>
    <property type="match status" value="1"/>
</dbReference>
<dbReference type="Gene3D" id="1.10.630.10">
    <property type="entry name" value="Cytochrome P450"/>
    <property type="match status" value="1"/>
</dbReference>
<dbReference type="Proteomes" id="UP001347796">
    <property type="component" value="Unassembled WGS sequence"/>
</dbReference>
<comment type="cofactor">
    <cofactor evidence="7">
        <name>heme</name>
        <dbReference type="ChEBI" id="CHEBI:30413"/>
    </cofactor>
</comment>
<keyword evidence="7 8" id="KW-0349">Heme</keyword>
<feature type="binding site" description="axial binding residue" evidence="7">
    <location>
        <position position="435"/>
    </location>
    <ligand>
        <name>heme</name>
        <dbReference type="ChEBI" id="CHEBI:30413"/>
    </ligand>
    <ligandPart>
        <name>Fe</name>
        <dbReference type="ChEBI" id="CHEBI:18248"/>
    </ligandPart>
</feature>
<keyword evidence="5 7" id="KW-0408">Iron</keyword>
<dbReference type="GO" id="GO:0005506">
    <property type="term" value="F:iron ion binding"/>
    <property type="evidence" value="ECO:0007669"/>
    <property type="project" value="InterPro"/>
</dbReference>
<keyword evidence="9" id="KW-1133">Transmembrane helix</keyword>
<evidence type="ECO:0008006" key="12">
    <source>
        <dbReference type="Google" id="ProtNLM"/>
    </source>
</evidence>
<evidence type="ECO:0000256" key="1">
    <source>
        <dbReference type="ARBA" id="ARBA00004370"/>
    </source>
</evidence>
<dbReference type="PANTHER" id="PTHR24300:SF375">
    <property type="entry name" value="CYTOCHROME P450 FAMILY"/>
    <property type="match status" value="1"/>
</dbReference>
<evidence type="ECO:0000313" key="11">
    <source>
        <dbReference type="Proteomes" id="UP001347796"/>
    </source>
</evidence>
<keyword evidence="11" id="KW-1185">Reference proteome</keyword>
<dbReference type="InterPro" id="IPR001128">
    <property type="entry name" value="Cyt_P450"/>
</dbReference>
<protein>
    <recommendedName>
        <fullName evidence="12">Cytochrome P450</fullName>
    </recommendedName>
</protein>
<dbReference type="InterPro" id="IPR050182">
    <property type="entry name" value="Cytochrome_P450_fam2"/>
</dbReference>
<dbReference type="GO" id="GO:0006082">
    <property type="term" value="P:organic acid metabolic process"/>
    <property type="evidence" value="ECO:0007669"/>
    <property type="project" value="TreeGrafter"/>
</dbReference>
<reference evidence="10 11" key="1">
    <citation type="submission" date="2024-01" db="EMBL/GenBank/DDBJ databases">
        <title>The genome of the rayed Mediterranean limpet Patella caerulea (Linnaeus, 1758).</title>
        <authorList>
            <person name="Anh-Thu Weber A."/>
            <person name="Halstead-Nussloch G."/>
        </authorList>
    </citation>
    <scope>NUCLEOTIDE SEQUENCE [LARGE SCALE GENOMIC DNA]</scope>
    <source>
        <strain evidence="10">AATW-2023a</strain>
        <tissue evidence="10">Whole specimen</tissue>
    </source>
</reference>
<dbReference type="InterPro" id="IPR017972">
    <property type="entry name" value="Cyt_P450_CS"/>
</dbReference>
<evidence type="ECO:0000256" key="6">
    <source>
        <dbReference type="ARBA" id="ARBA00023136"/>
    </source>
</evidence>
<dbReference type="EMBL" id="JAZGQO010000006">
    <property type="protein sequence ID" value="KAK6186302.1"/>
    <property type="molecule type" value="Genomic_DNA"/>
</dbReference>
<keyword evidence="3 7" id="KW-0479">Metal-binding</keyword>
<dbReference type="Pfam" id="PF00067">
    <property type="entry name" value="p450"/>
    <property type="match status" value="1"/>
</dbReference>